<proteinExistence type="predicted"/>
<keyword evidence="3" id="KW-1185">Reference proteome</keyword>
<feature type="compositionally biased region" description="Acidic residues" evidence="1">
    <location>
        <begin position="923"/>
        <end position="935"/>
    </location>
</feature>
<organism evidence="2 3">
    <name type="scientific">Babesia ovata</name>
    <dbReference type="NCBI Taxonomy" id="189622"/>
    <lineage>
        <taxon>Eukaryota</taxon>
        <taxon>Sar</taxon>
        <taxon>Alveolata</taxon>
        <taxon>Apicomplexa</taxon>
        <taxon>Aconoidasida</taxon>
        <taxon>Piroplasmida</taxon>
        <taxon>Babesiidae</taxon>
        <taxon>Babesia</taxon>
    </lineage>
</organism>
<evidence type="ECO:0000313" key="3">
    <source>
        <dbReference type="Proteomes" id="UP000236319"/>
    </source>
</evidence>
<feature type="region of interest" description="Disordered" evidence="1">
    <location>
        <begin position="912"/>
        <end position="979"/>
    </location>
</feature>
<dbReference type="GeneID" id="39875985"/>
<reference evidence="2 3" key="1">
    <citation type="journal article" date="2017" name="BMC Genomics">
        <title>Whole-genome assembly of Babesia ovata and comparative genomics between closely related pathogens.</title>
        <authorList>
            <person name="Yamagishi J."/>
            <person name="Asada M."/>
            <person name="Hakimi H."/>
            <person name="Tanaka T.Q."/>
            <person name="Sugimoto C."/>
            <person name="Kawazu S."/>
        </authorList>
    </citation>
    <scope>NUCLEOTIDE SEQUENCE [LARGE SCALE GENOMIC DNA]</scope>
    <source>
        <strain evidence="2 3">Miyake</strain>
    </source>
</reference>
<accession>A0A2H6KGU7</accession>
<feature type="compositionally biased region" description="Acidic residues" evidence="1">
    <location>
        <begin position="943"/>
        <end position="954"/>
    </location>
</feature>
<dbReference type="OrthoDB" id="364333at2759"/>
<protein>
    <submittedName>
        <fullName evidence="2">Spherical body protein, putative</fullName>
    </submittedName>
</protein>
<dbReference type="RefSeq" id="XP_028868458.1">
    <property type="nucleotide sequence ID" value="XM_029012625.1"/>
</dbReference>
<gene>
    <name evidence="2" type="ORF">BOVATA_037080</name>
</gene>
<dbReference type="VEuPathDB" id="PiroplasmaDB:BOVATA_037080"/>
<evidence type="ECO:0000313" key="2">
    <source>
        <dbReference type="EMBL" id="GBE62215.1"/>
    </source>
</evidence>
<sequence>MPMFTEEQLRNPNVAPLDIASEKHLKDYVSRKFDSKCGRVSRIVLHAPLDGLFKTIYYDGEPLNTPPAFLSYKAVVDYVDGTPTYVRLEGLVSRGVYGVRYFLKGEASFTMVTRPDFIRSRASHGTSYTLDLYAEPEDFEENNIVRANENSPQKIAIYYPKFNHYVQEVIAGTRKLWIYDPLSAEVCLKIMTYTYENKNFCVVRTMDWNGFIDEYLYVEGAGGYSRVSHNPKASFYIHSGNEGEATQEADPELFTMVQVAPPSDEESDLFNGAKFIKVNVRDTPKPDDHWSSYTAYNASGNVETFGAAHEGYLIYRLNDGQRVIWDRPGMGIKHFTHIVTLEGVELIQLTAVGDEGATYEYYMEKRSNGWFPITKAQMMERMNPSLVTNMFGEHVTIEAKQYSPDELEYLTRCTTVTLDLKEIVYYAWYTDRIKIGNLITRKVLTAVDGYTFNRFVNGDEVVYNPKGKYLSTKVIHYKIKDMDLFGFDAIDKMTGKSEPHYFVKRNHLWMPVDEHTFNKTFLDIVVMTYYKQAKVAEALKDAEDAAARVDREIEEGAAKFIKDIDEAEAAGTIGSLVDGAKPRRPIPSVTIKPYDPYADPDEYMDLPLQQELDTHYGGHKLDRAANQEFLKKLKKHKFIRLELKGREEDRYKIHAIMGPDQVYRIVYNPAEGYLFDEVYESGVPVFATPGYVITEATIDQLPDGQYFLQIIAYDSEGNQVMLYFYKTNKYHHFKEISRATYTTLRFRSMVKTRIDVSKKNDHHKGVVKLVSKHYKKVSAFLPRYNCVIDEVRHRKYIIWRFDELNPEVVTRVVVFCRDNIQGVLLQLIDARANDVQRLYLNTNPKTDEYALFLHKGEMFALFKEYLMSRKTGIACFANYRPNDIDWSKEIVEGSEGYERIKAALTRSGRKWGKAPTLSAPVAEPEEEEDEDDEISGEQTAEKTEDDSDSDDDDEEKKPEDGEIDEENLTEEQKAAKEAAAAEEAKAAKLAAIQANLNRKADIRDSSYYVSIPFTLRKVVHKEGVVWDAENSGSVCLDFRKYSKGQYRLVELEILTPDGRVEIRYFMNTHNGRGHYKEVELCRIGMDI</sequence>
<dbReference type="AlphaFoldDB" id="A0A2H6KGU7"/>
<comment type="caution">
    <text evidence="2">The sequence shown here is derived from an EMBL/GenBank/DDBJ whole genome shotgun (WGS) entry which is preliminary data.</text>
</comment>
<evidence type="ECO:0000256" key="1">
    <source>
        <dbReference type="SAM" id="MobiDB-lite"/>
    </source>
</evidence>
<dbReference type="EMBL" id="BDSA01000004">
    <property type="protein sequence ID" value="GBE62215.1"/>
    <property type="molecule type" value="Genomic_DNA"/>
</dbReference>
<dbReference type="Proteomes" id="UP000236319">
    <property type="component" value="Unassembled WGS sequence"/>
</dbReference>
<name>A0A2H6KGU7_9APIC</name>